<dbReference type="Pfam" id="PF00578">
    <property type="entry name" value="AhpC-TSA"/>
    <property type="match status" value="1"/>
</dbReference>
<dbReference type="PROSITE" id="PS51352">
    <property type="entry name" value="THIOREDOXIN_2"/>
    <property type="match status" value="1"/>
</dbReference>
<reference evidence="3" key="1">
    <citation type="submission" date="2020-02" db="EMBL/GenBank/DDBJ databases">
        <authorList>
            <person name="Shen X.-R."/>
            <person name="Zhang Y.-X."/>
        </authorList>
    </citation>
    <scope>NUCLEOTIDE SEQUENCE</scope>
    <source>
        <strain evidence="3">SYP-B3998</strain>
    </source>
</reference>
<dbReference type="GO" id="GO:0016209">
    <property type="term" value="F:antioxidant activity"/>
    <property type="evidence" value="ECO:0007669"/>
    <property type="project" value="InterPro"/>
</dbReference>
<accession>A0A6G3ZS56</accession>
<dbReference type="CDD" id="cd02966">
    <property type="entry name" value="TlpA_like_family"/>
    <property type="match status" value="1"/>
</dbReference>
<keyword evidence="1" id="KW-1015">Disulfide bond</keyword>
<dbReference type="AlphaFoldDB" id="A0A6G3ZS56"/>
<evidence type="ECO:0000259" key="2">
    <source>
        <dbReference type="PROSITE" id="PS51352"/>
    </source>
</evidence>
<dbReference type="InterPro" id="IPR036249">
    <property type="entry name" value="Thioredoxin-like_sf"/>
</dbReference>
<dbReference type="InterPro" id="IPR017937">
    <property type="entry name" value="Thioredoxin_CS"/>
</dbReference>
<organism evidence="3">
    <name type="scientific">Paenibacillus sp. SYP-B3998</name>
    <dbReference type="NCBI Taxonomy" id="2678564"/>
    <lineage>
        <taxon>Bacteria</taxon>
        <taxon>Bacillati</taxon>
        <taxon>Bacillota</taxon>
        <taxon>Bacilli</taxon>
        <taxon>Bacillales</taxon>
        <taxon>Paenibacillaceae</taxon>
        <taxon>Paenibacillus</taxon>
    </lineage>
</organism>
<evidence type="ECO:0000313" key="3">
    <source>
        <dbReference type="EMBL" id="NEW04868.1"/>
    </source>
</evidence>
<protein>
    <submittedName>
        <fullName evidence="3">TlpA family protein disulfide reductase</fullName>
    </submittedName>
</protein>
<sequence length="167" mass="18301">MIICIGLVFYQHPSPSKSTSQPGEGVDIGLKAPDFTLEGLDSQTYRLASFRGKPTIVNFWASWCGPCVDEAPSFAKLHEAYGSQVNIVAINLTTLDSLENVQAFVQRYHFRFPILLDTAGDTAAKYRIQPIPSTFFLDKNGVIVDGMLGALDAQTLKQKTDELLTGT</sequence>
<dbReference type="InterPro" id="IPR050553">
    <property type="entry name" value="Thioredoxin_ResA/DsbE_sf"/>
</dbReference>
<dbReference type="GO" id="GO:0016491">
    <property type="term" value="F:oxidoreductase activity"/>
    <property type="evidence" value="ECO:0007669"/>
    <property type="project" value="InterPro"/>
</dbReference>
<dbReference type="InterPro" id="IPR013766">
    <property type="entry name" value="Thioredoxin_domain"/>
</dbReference>
<dbReference type="EMBL" id="JAAIKC010000001">
    <property type="protein sequence ID" value="NEW04868.1"/>
    <property type="molecule type" value="Genomic_DNA"/>
</dbReference>
<dbReference type="InterPro" id="IPR000866">
    <property type="entry name" value="AhpC/TSA"/>
</dbReference>
<evidence type="ECO:0000256" key="1">
    <source>
        <dbReference type="ARBA" id="ARBA00023157"/>
    </source>
</evidence>
<dbReference type="PANTHER" id="PTHR42852:SF13">
    <property type="entry name" value="PROTEIN DIPZ"/>
    <property type="match status" value="1"/>
</dbReference>
<proteinExistence type="predicted"/>
<dbReference type="PROSITE" id="PS00194">
    <property type="entry name" value="THIOREDOXIN_1"/>
    <property type="match status" value="1"/>
</dbReference>
<gene>
    <name evidence="3" type="ORF">GK047_02390</name>
</gene>
<comment type="caution">
    <text evidence="3">The sequence shown here is derived from an EMBL/GenBank/DDBJ whole genome shotgun (WGS) entry which is preliminary data.</text>
</comment>
<feature type="domain" description="Thioredoxin" evidence="2">
    <location>
        <begin position="26"/>
        <end position="165"/>
    </location>
</feature>
<name>A0A6G3ZS56_9BACL</name>
<dbReference type="PANTHER" id="PTHR42852">
    <property type="entry name" value="THIOL:DISULFIDE INTERCHANGE PROTEIN DSBE"/>
    <property type="match status" value="1"/>
</dbReference>
<dbReference type="Gene3D" id="3.40.30.10">
    <property type="entry name" value="Glutaredoxin"/>
    <property type="match status" value="1"/>
</dbReference>
<dbReference type="SUPFAM" id="SSF52833">
    <property type="entry name" value="Thioredoxin-like"/>
    <property type="match status" value="1"/>
</dbReference>